<proteinExistence type="predicted"/>
<reference evidence="1 2" key="1">
    <citation type="submission" date="2023-03" db="EMBL/GenBank/DDBJ databases">
        <title>High recombination rates correlate with genetic variation in Cardiocondyla obscurior ants.</title>
        <authorList>
            <person name="Errbii M."/>
        </authorList>
    </citation>
    <scope>NUCLEOTIDE SEQUENCE [LARGE SCALE GENOMIC DNA]</scope>
    <source>
        <strain evidence="1">Alpha-2009</strain>
        <tissue evidence="1">Whole body</tissue>
    </source>
</reference>
<dbReference type="Proteomes" id="UP001430953">
    <property type="component" value="Unassembled WGS sequence"/>
</dbReference>
<evidence type="ECO:0000313" key="2">
    <source>
        <dbReference type="Proteomes" id="UP001430953"/>
    </source>
</evidence>
<dbReference type="EMBL" id="JADYXP020000002">
    <property type="protein sequence ID" value="KAL0129743.1"/>
    <property type="molecule type" value="Genomic_DNA"/>
</dbReference>
<keyword evidence="2" id="KW-1185">Reference proteome</keyword>
<accession>A0AAW2GR72</accession>
<protein>
    <submittedName>
        <fullName evidence="1">Uncharacterized protein</fullName>
    </submittedName>
</protein>
<comment type="caution">
    <text evidence="1">The sequence shown here is derived from an EMBL/GenBank/DDBJ whole genome shotgun (WGS) entry which is preliminary data.</text>
</comment>
<dbReference type="AlphaFoldDB" id="A0AAW2GR72"/>
<sequence>MSKSERAEYPESNVGQEDVPRFENYEKHGKTKYFEKLKKKDIMNYIEDIKQKCHLEVTSDDEDCTGARKRRKNSLSIATSLILAIIAARQKNLIRITILIMYEKILRKI</sequence>
<evidence type="ECO:0000313" key="1">
    <source>
        <dbReference type="EMBL" id="KAL0129743.1"/>
    </source>
</evidence>
<organism evidence="1 2">
    <name type="scientific">Cardiocondyla obscurior</name>
    <dbReference type="NCBI Taxonomy" id="286306"/>
    <lineage>
        <taxon>Eukaryota</taxon>
        <taxon>Metazoa</taxon>
        <taxon>Ecdysozoa</taxon>
        <taxon>Arthropoda</taxon>
        <taxon>Hexapoda</taxon>
        <taxon>Insecta</taxon>
        <taxon>Pterygota</taxon>
        <taxon>Neoptera</taxon>
        <taxon>Endopterygota</taxon>
        <taxon>Hymenoptera</taxon>
        <taxon>Apocrita</taxon>
        <taxon>Aculeata</taxon>
        <taxon>Formicoidea</taxon>
        <taxon>Formicidae</taxon>
        <taxon>Myrmicinae</taxon>
        <taxon>Cardiocondyla</taxon>
    </lineage>
</organism>
<gene>
    <name evidence="1" type="ORF">PUN28_001773</name>
</gene>
<name>A0AAW2GR72_9HYME</name>